<sequence>MALGKNPSIGNGHRGRLVFAYYITGHGFGHATRVVDGFDRRILGFRRVCSGMMIGDADGGVSASLEHLVFAYYVTGHGFGHATRVVEVVRHLIAADHDVHVVTGAPEFVFTTEIQSPNLHIRKVLLDCGAVQADALTVDRLASLEKYHQTAVVPRTSILATEVEWLNSIKADLVVSDVVPVACRAAADAGIRSVCVTNFSWDFIYAEYVMEAGHHHRSIVWQIAEDYSHCEFLLRLPGYCPMPAFRDVIDVPLVVRRLHKSRFEVREELGIGNDVKVVIFNFGGQVTAHILQDTAIGKKMQCLQADGEDLLRRGEVLKWEQEQNQKVSEWRQGNNKKSLEWNLEKVVLLSHCCLMDEKRLMGPQGPGDPQEGKGEGEAVEWSLEEGNKRRDLGVPDWYSLAENEVGLRPALTNIVMNGKASLGESCFEGFEILHGELHDLPDTMAFLRSLSALDSVAELRSPEKRQIRERVAAGALFDWEEEIYVARAPGRLDVMGGIADYSGSLVLQMPIREACHVAVQKNHPNKQKLWKHAQARQRAKGQGPIPVLQIVSFGSELSNRAPTFDMDLPDLMDGDQPMSYENAYKYFAQDPCQKWAAYVAGTILVLMSELGVRFTESISILVSSAVPEGKGVSSSASVEVATMSAIAAAHAVPEGKGVSSSASVEVATMSAIAAAHGLNIQPRDLALLCQKVENHIVGAPCGVMDQMTSACGEANKLLAMVCQPAEVKELVTIPTHIRFWGLDSGIRHSVGGTDYGSVRIGAFMGRKIIKSAADALLSHSLAGINSSQQSDVINSDEFEEHGFDLLKKEASLRYLCNLSTHRYEAVYAKKIPADITGESFLKTYTDHDDTVTVIVPKRTYAVKAPTKHPIYENFRVEAFKALLTAATTDEQLSALGELMYQCHYSYSDCGLGSNGTDRLVKLVQEVQHRKTSHDGSTSLFGAKITGGGSGGSICVMGRNCIRSNEEILEPGSHIYNRLPNPLFGNPESRLLPSSDLFFAAASLAAVAMRRGRRGQLLGAKDWAAGEPQRDRKKTKNIKRNGSISLDDVVEIARVMRPRSVAKDLAGTVKEILGNCVSVALTSRTRLATTTTSRYPSRDLHCETAPSPVRGMDRRILKAG</sequence>
<dbReference type="PRINTS" id="PR00959">
    <property type="entry name" value="MEVGALKINASE"/>
</dbReference>
<dbReference type="GO" id="GO:0006412">
    <property type="term" value="P:translation"/>
    <property type="evidence" value="ECO:0007669"/>
    <property type="project" value="InterPro"/>
</dbReference>
<comment type="caution">
    <text evidence="6">The sequence shown here is derived from an EMBL/GenBank/DDBJ whole genome shotgun (WGS) entry which is preliminary data.</text>
</comment>
<dbReference type="SUPFAM" id="SSF53756">
    <property type="entry name" value="UDP-Glycosyltransferase/glycogen phosphorylase"/>
    <property type="match status" value="1"/>
</dbReference>
<dbReference type="InterPro" id="IPR014721">
    <property type="entry name" value="Ribsml_uS5_D2-typ_fold_subgr"/>
</dbReference>
<dbReference type="FunFam" id="3.30.230.10:FF:000037">
    <property type="entry name" value="L-arabinokinase"/>
    <property type="match status" value="1"/>
</dbReference>
<name>A0A4S8IVF3_MUSBA</name>
<keyword evidence="7" id="KW-1185">Reference proteome</keyword>
<dbReference type="FunFam" id="3.40.50.2000:FF:000140">
    <property type="entry name" value="L-arabinokinase"/>
    <property type="match status" value="1"/>
</dbReference>
<gene>
    <name evidence="6" type="ORF">C4D60_Mb10t07380</name>
</gene>
<evidence type="ECO:0000259" key="5">
    <source>
        <dbReference type="Pfam" id="PF10509"/>
    </source>
</evidence>
<evidence type="ECO:0000313" key="7">
    <source>
        <dbReference type="Proteomes" id="UP000317650"/>
    </source>
</evidence>
<dbReference type="Gene3D" id="3.30.230.10">
    <property type="match status" value="2"/>
</dbReference>
<dbReference type="InterPro" id="IPR020783">
    <property type="entry name" value="Ribosomal_uL11_C"/>
</dbReference>
<dbReference type="InterPro" id="IPR036554">
    <property type="entry name" value="GHMP_kinase_C_sf"/>
</dbReference>
<dbReference type="Pfam" id="PF10509">
    <property type="entry name" value="GalKase_gal_bdg"/>
    <property type="match status" value="1"/>
</dbReference>
<organism evidence="6 7">
    <name type="scientific">Musa balbisiana</name>
    <name type="common">Banana</name>
    <dbReference type="NCBI Taxonomy" id="52838"/>
    <lineage>
        <taxon>Eukaryota</taxon>
        <taxon>Viridiplantae</taxon>
        <taxon>Streptophyta</taxon>
        <taxon>Embryophyta</taxon>
        <taxon>Tracheophyta</taxon>
        <taxon>Spermatophyta</taxon>
        <taxon>Magnoliopsida</taxon>
        <taxon>Liliopsida</taxon>
        <taxon>Zingiberales</taxon>
        <taxon>Musaceae</taxon>
        <taxon>Musa</taxon>
    </lineage>
</organism>
<dbReference type="PANTHER" id="PTHR38134">
    <property type="entry name" value="SLR1395 PROTEIN"/>
    <property type="match status" value="1"/>
</dbReference>
<dbReference type="GO" id="GO:0005524">
    <property type="term" value="F:ATP binding"/>
    <property type="evidence" value="ECO:0007669"/>
    <property type="project" value="UniProtKB-KW"/>
</dbReference>
<dbReference type="AlphaFoldDB" id="A0A4S8IVF3"/>
<evidence type="ECO:0000256" key="2">
    <source>
        <dbReference type="ARBA" id="ARBA00022840"/>
    </source>
</evidence>
<dbReference type="Gene3D" id="3.30.70.890">
    <property type="entry name" value="GHMP kinase, C-terminal domain"/>
    <property type="match status" value="1"/>
</dbReference>
<dbReference type="STRING" id="52838.A0A4S8IVF3"/>
<dbReference type="Gene3D" id="1.10.10.250">
    <property type="entry name" value="Ribosomal protein L11, C-terminal domain"/>
    <property type="match status" value="1"/>
</dbReference>
<dbReference type="InterPro" id="IPR053205">
    <property type="entry name" value="GHMP_kinase_L-arabinokinase"/>
</dbReference>
<evidence type="ECO:0000259" key="4">
    <source>
        <dbReference type="Pfam" id="PF00298"/>
    </source>
</evidence>
<dbReference type="InterPro" id="IPR036769">
    <property type="entry name" value="Ribosomal_uL11_C_sf"/>
</dbReference>
<dbReference type="FunFam" id="3.30.70.890:FF:000008">
    <property type="entry name" value="L-arabinokinase"/>
    <property type="match status" value="1"/>
</dbReference>
<reference evidence="6 7" key="1">
    <citation type="journal article" date="2019" name="Nat. Plants">
        <title>Genome sequencing of Musa balbisiana reveals subgenome evolution and function divergence in polyploid bananas.</title>
        <authorList>
            <person name="Yao X."/>
        </authorList>
    </citation>
    <scope>NUCLEOTIDE SEQUENCE [LARGE SCALE GENOMIC DNA]</scope>
    <source>
        <strain evidence="7">cv. DH-PKW</strain>
        <tissue evidence="6">Leaves</tissue>
    </source>
</reference>
<dbReference type="GO" id="GO:0005840">
    <property type="term" value="C:ribosome"/>
    <property type="evidence" value="ECO:0007669"/>
    <property type="project" value="InterPro"/>
</dbReference>
<dbReference type="Proteomes" id="UP000317650">
    <property type="component" value="Chromosome 10"/>
</dbReference>
<evidence type="ECO:0008006" key="8">
    <source>
        <dbReference type="Google" id="ProtNLM"/>
    </source>
</evidence>
<proteinExistence type="predicted"/>
<keyword evidence="1" id="KW-0547">Nucleotide-binding</keyword>
<accession>A0A4S8IVF3</accession>
<evidence type="ECO:0000313" key="6">
    <source>
        <dbReference type="EMBL" id="THU52765.1"/>
    </source>
</evidence>
<feature type="domain" description="GHMP kinase N-terminal" evidence="3">
    <location>
        <begin position="598"/>
        <end position="649"/>
    </location>
</feature>
<feature type="domain" description="GHMP kinase N-terminal" evidence="3">
    <location>
        <begin position="651"/>
        <end position="712"/>
    </location>
</feature>
<dbReference type="GO" id="GO:0003735">
    <property type="term" value="F:structural constituent of ribosome"/>
    <property type="evidence" value="ECO:0007669"/>
    <property type="project" value="InterPro"/>
</dbReference>
<dbReference type="SUPFAM" id="SSF54211">
    <property type="entry name" value="Ribosomal protein S5 domain 2-like"/>
    <property type="match status" value="2"/>
</dbReference>
<dbReference type="Gene3D" id="3.40.50.2000">
    <property type="entry name" value="Glycogen Phosphorylase B"/>
    <property type="match status" value="1"/>
</dbReference>
<dbReference type="PANTHER" id="PTHR38134:SF2">
    <property type="entry name" value="GALACTOKINASE"/>
    <property type="match status" value="1"/>
</dbReference>
<dbReference type="GO" id="GO:0005975">
    <property type="term" value="P:carbohydrate metabolic process"/>
    <property type="evidence" value="ECO:0007669"/>
    <property type="project" value="UniProtKB-ARBA"/>
</dbReference>
<dbReference type="InterPro" id="IPR006204">
    <property type="entry name" value="GHMP_kinase_N_dom"/>
</dbReference>
<dbReference type="Pfam" id="PF00298">
    <property type="entry name" value="Ribosomal_L11"/>
    <property type="match status" value="1"/>
</dbReference>
<protein>
    <recommendedName>
        <fullName evidence="8">Galactokinase N-terminal domain-containing protein</fullName>
    </recommendedName>
</protein>
<feature type="domain" description="Galactokinase N-terminal" evidence="5">
    <location>
        <begin position="480"/>
        <end position="521"/>
    </location>
</feature>
<dbReference type="InterPro" id="IPR019539">
    <property type="entry name" value="GalKase_N"/>
</dbReference>
<dbReference type="InterPro" id="IPR020568">
    <property type="entry name" value="Ribosomal_Su5_D2-typ_SF"/>
</dbReference>
<evidence type="ECO:0000259" key="3">
    <source>
        <dbReference type="Pfam" id="PF00288"/>
    </source>
</evidence>
<dbReference type="Pfam" id="PF00288">
    <property type="entry name" value="GHMP_kinases_N"/>
    <property type="match status" value="2"/>
</dbReference>
<feature type="domain" description="Large ribosomal subunit protein uL11 C-terminal" evidence="4">
    <location>
        <begin position="1023"/>
        <end position="1078"/>
    </location>
</feature>
<dbReference type="EMBL" id="PYDT01000008">
    <property type="protein sequence ID" value="THU52765.1"/>
    <property type="molecule type" value="Genomic_DNA"/>
</dbReference>
<dbReference type="SUPFAM" id="SSF46906">
    <property type="entry name" value="Ribosomal protein L11, C-terminal domain"/>
    <property type="match status" value="1"/>
</dbReference>
<keyword evidence="2" id="KW-0067">ATP-binding</keyword>
<evidence type="ECO:0000256" key="1">
    <source>
        <dbReference type="ARBA" id="ARBA00022741"/>
    </source>
</evidence>
<dbReference type="SUPFAM" id="SSF55060">
    <property type="entry name" value="GHMP Kinase, C-terminal domain"/>
    <property type="match status" value="1"/>
</dbReference>